<proteinExistence type="predicted"/>
<feature type="transmembrane region" description="Helical" evidence="9">
    <location>
        <begin position="119"/>
        <end position="139"/>
    </location>
</feature>
<dbReference type="InterPro" id="IPR050569">
    <property type="entry name" value="TAAR"/>
</dbReference>
<sequence>METWFWILGCVLSFLAVTGNGFIIFLVYSRRNLRTKTNAFIVSLAVADFCVGLSVVPSSFACDVTNTCDWPKVFPSWDDVVRWLFSYLSVLNLCSLVLDRYIAIVKPFKYITFMTRSRVIQVITSCWIASFTLVAFKTALRLCCETPLTSIVAVVVLMISMEIVPCVLQIFCFVSMLLHVWKHNRSARTLAKQLSFNHGISFKTHHEKSAVVMMSIVIGVFVVCYGIYLRCSLVVLFDTNASCKDEQYKTPVLVLNSAINPLSYAFFKRDIKKEFKRLIGQVPVFKYNNQVEPSTYTLNFLLKHFCFKPSDSISFSFLYFLKYLFNSTPGYFIFFAKRARNFRLFFYLPNCVNYLVCKQLFSSIIGQEVERINITSSESLNYKITSRIEFIKEERKMYFLSQPLKFVIVLFAPLKRKKRFVIKKTQAERQPSPRGRYCQMGYVMKLYRLKQKYRLRVPVFQRHIATRKFLKTPPPPSSCPWEKELPLTVNMETWFWMLGWFLSFLTITGNGFTIFLVGSKRNLGTKTNGFIV</sequence>
<dbReference type="EMBL" id="CALNXK010000272">
    <property type="protein sequence ID" value="CAH3180267.1"/>
    <property type="molecule type" value="Genomic_DNA"/>
</dbReference>
<name>A0ABN8RLY4_9CNID</name>
<keyword evidence="6 9" id="KW-0472">Membrane</keyword>
<reference evidence="11 12" key="1">
    <citation type="submission" date="2022-05" db="EMBL/GenBank/DDBJ databases">
        <authorList>
            <consortium name="Genoscope - CEA"/>
            <person name="William W."/>
        </authorList>
    </citation>
    <scope>NUCLEOTIDE SEQUENCE [LARGE SCALE GENOMIC DNA]</scope>
</reference>
<keyword evidence="5" id="KW-0297">G-protein coupled receptor</keyword>
<feature type="transmembrane region" description="Helical" evidence="9">
    <location>
        <begin position="494"/>
        <end position="517"/>
    </location>
</feature>
<evidence type="ECO:0000256" key="8">
    <source>
        <dbReference type="ARBA" id="ARBA00023224"/>
    </source>
</evidence>
<feature type="transmembrane region" description="Helical" evidence="9">
    <location>
        <begin position="210"/>
        <end position="228"/>
    </location>
</feature>
<dbReference type="SMART" id="SM01381">
    <property type="entry name" value="7TM_GPCR_Srsx"/>
    <property type="match status" value="1"/>
</dbReference>
<evidence type="ECO:0000256" key="9">
    <source>
        <dbReference type="SAM" id="Phobius"/>
    </source>
</evidence>
<dbReference type="CDD" id="cd00637">
    <property type="entry name" value="7tm_classA_rhodopsin-like"/>
    <property type="match status" value="1"/>
</dbReference>
<gene>
    <name evidence="11" type="ORF">PLOB_00023180</name>
</gene>
<dbReference type="InterPro" id="IPR017452">
    <property type="entry name" value="GPCR_Rhodpsn_7TM"/>
</dbReference>
<dbReference type="PRINTS" id="PR00237">
    <property type="entry name" value="GPCRRHODOPSN"/>
</dbReference>
<feature type="transmembrane region" description="Helical" evidence="9">
    <location>
        <begin position="151"/>
        <end position="178"/>
    </location>
</feature>
<feature type="transmembrane region" description="Helical" evidence="9">
    <location>
        <begin position="6"/>
        <end position="28"/>
    </location>
</feature>
<feature type="transmembrane region" description="Helical" evidence="9">
    <location>
        <begin position="80"/>
        <end position="98"/>
    </location>
</feature>
<protein>
    <recommendedName>
        <fullName evidence="10">G-protein coupled receptors family 1 profile domain-containing protein</fullName>
    </recommendedName>
</protein>
<keyword evidence="4 9" id="KW-1133">Transmembrane helix</keyword>
<dbReference type="PANTHER" id="PTHR24249">
    <property type="entry name" value="HISTAMINE RECEPTOR-RELATED G-PROTEIN COUPLED RECEPTOR"/>
    <property type="match status" value="1"/>
</dbReference>
<dbReference type="PROSITE" id="PS50262">
    <property type="entry name" value="G_PROTEIN_RECEP_F1_2"/>
    <property type="match status" value="1"/>
</dbReference>
<evidence type="ECO:0000259" key="10">
    <source>
        <dbReference type="PROSITE" id="PS50262"/>
    </source>
</evidence>
<dbReference type="Proteomes" id="UP001159405">
    <property type="component" value="Unassembled WGS sequence"/>
</dbReference>
<evidence type="ECO:0000256" key="1">
    <source>
        <dbReference type="ARBA" id="ARBA00004651"/>
    </source>
</evidence>
<keyword evidence="7" id="KW-0675">Receptor</keyword>
<evidence type="ECO:0000256" key="4">
    <source>
        <dbReference type="ARBA" id="ARBA00022989"/>
    </source>
</evidence>
<accession>A0ABN8RLY4</accession>
<dbReference type="SUPFAM" id="SSF81321">
    <property type="entry name" value="Family A G protein-coupled receptor-like"/>
    <property type="match status" value="1"/>
</dbReference>
<feature type="domain" description="G-protein coupled receptors family 1 profile" evidence="10">
    <location>
        <begin position="19"/>
        <end position="264"/>
    </location>
</feature>
<comment type="subcellular location">
    <subcellularLocation>
        <location evidence="1">Cell membrane</location>
        <topology evidence="1">Multi-pass membrane protein</topology>
    </subcellularLocation>
</comment>
<dbReference type="InterPro" id="IPR000276">
    <property type="entry name" value="GPCR_Rhodpsn"/>
</dbReference>
<evidence type="ECO:0000256" key="5">
    <source>
        <dbReference type="ARBA" id="ARBA00023040"/>
    </source>
</evidence>
<evidence type="ECO:0000313" key="11">
    <source>
        <dbReference type="EMBL" id="CAH3180267.1"/>
    </source>
</evidence>
<evidence type="ECO:0000256" key="6">
    <source>
        <dbReference type="ARBA" id="ARBA00023136"/>
    </source>
</evidence>
<keyword evidence="3 9" id="KW-0812">Transmembrane</keyword>
<comment type="caution">
    <text evidence="11">The sequence shown here is derived from an EMBL/GenBank/DDBJ whole genome shotgun (WGS) entry which is preliminary data.</text>
</comment>
<evidence type="ECO:0000256" key="3">
    <source>
        <dbReference type="ARBA" id="ARBA00022692"/>
    </source>
</evidence>
<evidence type="ECO:0000256" key="2">
    <source>
        <dbReference type="ARBA" id="ARBA00022475"/>
    </source>
</evidence>
<organism evidence="11 12">
    <name type="scientific">Porites lobata</name>
    <dbReference type="NCBI Taxonomy" id="104759"/>
    <lineage>
        <taxon>Eukaryota</taxon>
        <taxon>Metazoa</taxon>
        <taxon>Cnidaria</taxon>
        <taxon>Anthozoa</taxon>
        <taxon>Hexacorallia</taxon>
        <taxon>Scleractinia</taxon>
        <taxon>Fungiina</taxon>
        <taxon>Poritidae</taxon>
        <taxon>Porites</taxon>
    </lineage>
</organism>
<keyword evidence="2" id="KW-1003">Cell membrane</keyword>
<evidence type="ECO:0000313" key="12">
    <source>
        <dbReference type="Proteomes" id="UP001159405"/>
    </source>
</evidence>
<evidence type="ECO:0000256" key="7">
    <source>
        <dbReference type="ARBA" id="ARBA00023170"/>
    </source>
</evidence>
<dbReference type="Pfam" id="PF00001">
    <property type="entry name" value="7tm_1"/>
    <property type="match status" value="1"/>
</dbReference>
<dbReference type="Gene3D" id="1.20.1070.10">
    <property type="entry name" value="Rhodopsin 7-helix transmembrane proteins"/>
    <property type="match status" value="1"/>
</dbReference>
<keyword evidence="8" id="KW-0807">Transducer</keyword>
<dbReference type="PANTHER" id="PTHR24249:SF372">
    <property type="entry name" value="G-PROTEIN COUPLED RECEPTORS FAMILY 1 PROFILE DOMAIN-CONTAINING PROTEIN"/>
    <property type="match status" value="1"/>
</dbReference>
<feature type="transmembrane region" description="Helical" evidence="9">
    <location>
        <begin position="397"/>
        <end position="414"/>
    </location>
</feature>
<keyword evidence="12" id="KW-1185">Reference proteome</keyword>
<feature type="transmembrane region" description="Helical" evidence="9">
    <location>
        <begin position="40"/>
        <end position="60"/>
    </location>
</feature>